<dbReference type="CDD" id="cd17477">
    <property type="entry name" value="MFS_YcaD_like"/>
    <property type="match status" value="1"/>
</dbReference>
<name>A0A1Y6CPB0_9PROT</name>
<sequence length="438" mass="45880">MRSILGSVAALLLSAGILVMGNGLQGTLLPVRAQLEHFSTPAIGLMGSFYFMGFGLGCVLGPQIIKRVGHIRAFAALAALAAAVPLVHAIFPHPWPWTFLRTVTGLCFAGLYTVIESWLNERSTNETRGRILSLYVVVNLFAIVCGQMLIGVGHPIGFQLFSLVAILVTLAVVPIALTTAMAPKLPTTVHLRLLRLYSLSPVGFVGCLIVGITNGAFWTLAPAFVTATTGTTDSVAFFMSVAVAGGALLQWPLGRLSDRFDRRWVIIVGCLAAAASGICLYLFGPVPLGLYLAAAGFGGTSLSMYALCVAHANDYVDPADAVETSSGLLLTFAAGAVVGPFLGSLAMQHLGHGSLFVYTACFHLLLAGFALYRMRRRATLPSDAKEPFVAVEPRLSAQVFELDPRAEPSDGGEPAEPAAGGAAGPERDAEGDAAAASH</sequence>
<dbReference type="Gene3D" id="1.20.1250.20">
    <property type="entry name" value="MFS general substrate transporter like domains"/>
    <property type="match status" value="2"/>
</dbReference>
<feature type="transmembrane region" description="Helical" evidence="5">
    <location>
        <begin position="43"/>
        <end position="61"/>
    </location>
</feature>
<evidence type="ECO:0000256" key="4">
    <source>
        <dbReference type="SAM" id="MobiDB-lite"/>
    </source>
</evidence>
<dbReference type="InterPro" id="IPR020846">
    <property type="entry name" value="MFS_dom"/>
</dbReference>
<feature type="transmembrane region" description="Helical" evidence="5">
    <location>
        <begin position="355"/>
        <end position="372"/>
    </location>
</feature>
<evidence type="ECO:0000256" key="2">
    <source>
        <dbReference type="ARBA" id="ARBA00022989"/>
    </source>
</evidence>
<keyword evidence="2 5" id="KW-1133">Transmembrane helix</keyword>
<proteinExistence type="predicted"/>
<dbReference type="InterPro" id="IPR011701">
    <property type="entry name" value="MFS"/>
</dbReference>
<evidence type="ECO:0000256" key="1">
    <source>
        <dbReference type="ARBA" id="ARBA00022692"/>
    </source>
</evidence>
<feature type="transmembrane region" description="Helical" evidence="5">
    <location>
        <begin position="156"/>
        <end position="182"/>
    </location>
</feature>
<dbReference type="PANTHER" id="PTHR23521:SF3">
    <property type="entry name" value="MFS TRANSPORTER"/>
    <property type="match status" value="1"/>
</dbReference>
<dbReference type="Proteomes" id="UP000192917">
    <property type="component" value="Unassembled WGS sequence"/>
</dbReference>
<feature type="transmembrane region" description="Helical" evidence="5">
    <location>
        <begin position="131"/>
        <end position="150"/>
    </location>
</feature>
<organism evidence="7 8">
    <name type="scientific">Tistlia consotensis USBA 355</name>
    <dbReference type="NCBI Taxonomy" id="560819"/>
    <lineage>
        <taxon>Bacteria</taxon>
        <taxon>Pseudomonadati</taxon>
        <taxon>Pseudomonadota</taxon>
        <taxon>Alphaproteobacteria</taxon>
        <taxon>Rhodospirillales</taxon>
        <taxon>Rhodovibrionaceae</taxon>
        <taxon>Tistlia</taxon>
    </lineage>
</organism>
<dbReference type="GO" id="GO:0022857">
    <property type="term" value="F:transmembrane transporter activity"/>
    <property type="evidence" value="ECO:0007669"/>
    <property type="project" value="InterPro"/>
</dbReference>
<feature type="transmembrane region" description="Helical" evidence="5">
    <location>
        <begin position="290"/>
        <end position="312"/>
    </location>
</feature>
<feature type="transmembrane region" description="Helical" evidence="5">
    <location>
        <begin position="265"/>
        <end position="284"/>
    </location>
</feature>
<evidence type="ECO:0000313" key="8">
    <source>
        <dbReference type="Proteomes" id="UP000192917"/>
    </source>
</evidence>
<feature type="domain" description="Major facilitator superfamily (MFS) profile" evidence="6">
    <location>
        <begin position="2"/>
        <end position="378"/>
    </location>
</feature>
<dbReference type="STRING" id="560819.SAMN05428998_12498"/>
<dbReference type="AlphaFoldDB" id="A0A1Y6CPB0"/>
<dbReference type="EMBL" id="FWZX01000024">
    <property type="protein sequence ID" value="SMF63341.1"/>
    <property type="molecule type" value="Genomic_DNA"/>
</dbReference>
<feature type="transmembrane region" description="Helical" evidence="5">
    <location>
        <begin position="235"/>
        <end position="253"/>
    </location>
</feature>
<protein>
    <submittedName>
        <fullName evidence="7">Predicted arabinose efflux permease, MFS family</fullName>
    </submittedName>
</protein>
<dbReference type="InterPro" id="IPR047200">
    <property type="entry name" value="MFS_YcaD-like"/>
</dbReference>
<dbReference type="GO" id="GO:0005886">
    <property type="term" value="C:plasma membrane"/>
    <property type="evidence" value="ECO:0007669"/>
    <property type="project" value="TreeGrafter"/>
</dbReference>
<dbReference type="SUPFAM" id="SSF103473">
    <property type="entry name" value="MFS general substrate transporter"/>
    <property type="match status" value="1"/>
</dbReference>
<keyword evidence="1 5" id="KW-0812">Transmembrane</keyword>
<gene>
    <name evidence="7" type="ORF">SAMN05428998_12498</name>
</gene>
<evidence type="ECO:0000256" key="3">
    <source>
        <dbReference type="ARBA" id="ARBA00023136"/>
    </source>
</evidence>
<dbReference type="PROSITE" id="PS50850">
    <property type="entry name" value="MFS"/>
    <property type="match status" value="1"/>
</dbReference>
<evidence type="ECO:0000313" key="7">
    <source>
        <dbReference type="EMBL" id="SMF63341.1"/>
    </source>
</evidence>
<evidence type="ECO:0000259" key="6">
    <source>
        <dbReference type="PROSITE" id="PS50850"/>
    </source>
</evidence>
<accession>A0A1Y6CPB0</accession>
<feature type="compositionally biased region" description="Low complexity" evidence="4">
    <location>
        <begin position="409"/>
        <end position="420"/>
    </location>
</feature>
<reference evidence="7 8" key="1">
    <citation type="submission" date="2017-04" db="EMBL/GenBank/DDBJ databases">
        <authorList>
            <person name="Afonso C.L."/>
            <person name="Miller P.J."/>
            <person name="Scott M.A."/>
            <person name="Spackman E."/>
            <person name="Goraichik I."/>
            <person name="Dimitrov K.M."/>
            <person name="Suarez D.L."/>
            <person name="Swayne D.E."/>
        </authorList>
    </citation>
    <scope>NUCLEOTIDE SEQUENCE [LARGE SCALE GENOMIC DNA]</scope>
    <source>
        <strain evidence="7 8">USBA 355</strain>
    </source>
</reference>
<feature type="transmembrane region" description="Helical" evidence="5">
    <location>
        <begin position="97"/>
        <end position="119"/>
    </location>
</feature>
<feature type="transmembrane region" description="Helical" evidence="5">
    <location>
        <begin position="73"/>
        <end position="91"/>
    </location>
</feature>
<feature type="region of interest" description="Disordered" evidence="4">
    <location>
        <begin position="400"/>
        <end position="438"/>
    </location>
</feature>
<keyword evidence="8" id="KW-1185">Reference proteome</keyword>
<feature type="transmembrane region" description="Helical" evidence="5">
    <location>
        <begin position="324"/>
        <end position="343"/>
    </location>
</feature>
<dbReference type="PANTHER" id="PTHR23521">
    <property type="entry name" value="TRANSPORTER MFS SUPERFAMILY"/>
    <property type="match status" value="1"/>
</dbReference>
<evidence type="ECO:0000256" key="5">
    <source>
        <dbReference type="SAM" id="Phobius"/>
    </source>
</evidence>
<keyword evidence="3 5" id="KW-0472">Membrane</keyword>
<feature type="transmembrane region" description="Helical" evidence="5">
    <location>
        <begin position="194"/>
        <end position="215"/>
    </location>
</feature>
<dbReference type="InterPro" id="IPR036259">
    <property type="entry name" value="MFS_trans_sf"/>
</dbReference>
<dbReference type="Pfam" id="PF07690">
    <property type="entry name" value="MFS_1"/>
    <property type="match status" value="2"/>
</dbReference>
<dbReference type="RefSeq" id="WP_089229776.1">
    <property type="nucleotide sequence ID" value="NZ_FWZX01000024.1"/>
</dbReference>